<evidence type="ECO:0000313" key="2">
    <source>
        <dbReference type="Proteomes" id="UP000654918"/>
    </source>
</evidence>
<accession>A0A8H6KU07</accession>
<keyword evidence="2" id="KW-1185">Reference proteome</keyword>
<sequence>MELQFQRPSRPTISIIPSQPSGAVLSKVAPRVLARSAMRCSRGPQSCCASRKKQEASCLEGRVPGGTRPQYVISLPVASASHPPSSIDGSLGSKKVRPPLPSCTIGPTLLTPSFSPACLTGDDPKTPPVEAHFLSYASSVCLSAYTRHGAAGFSVQPHQKDCLFTHGDGGLAWPSLRVELATDPDAFNMTPVVTTPVFDNASRPS</sequence>
<comment type="caution">
    <text evidence="1">The sequence shown here is derived from an EMBL/GenBank/DDBJ whole genome shotgun (WGS) entry which is preliminary data.</text>
</comment>
<evidence type="ECO:0000313" key="1">
    <source>
        <dbReference type="EMBL" id="KAF6837261.1"/>
    </source>
</evidence>
<protein>
    <submittedName>
        <fullName evidence="1">Uncharacterized protein</fullName>
    </submittedName>
</protein>
<dbReference type="EMBL" id="WIGO01000026">
    <property type="protein sequence ID" value="KAF6837261.1"/>
    <property type="molecule type" value="Genomic_DNA"/>
</dbReference>
<gene>
    <name evidence="1" type="ORF">CPLU01_03125</name>
</gene>
<dbReference type="Proteomes" id="UP000654918">
    <property type="component" value="Unassembled WGS sequence"/>
</dbReference>
<reference evidence="1" key="1">
    <citation type="journal article" date="2020" name="Phytopathology">
        <title>Genome Sequence Resources of Colletotrichum truncatum, C. plurivorum, C. musicola, and C. sojae: Four Species Pathogenic to Soybean (Glycine max).</title>
        <authorList>
            <person name="Rogerio F."/>
            <person name="Boufleur T.R."/>
            <person name="Ciampi-Guillardi M."/>
            <person name="Sukno S.A."/>
            <person name="Thon M.R."/>
            <person name="Massola Junior N.S."/>
            <person name="Baroncelli R."/>
        </authorList>
    </citation>
    <scope>NUCLEOTIDE SEQUENCE</scope>
    <source>
        <strain evidence="1">LFN00145</strain>
    </source>
</reference>
<organism evidence="1 2">
    <name type="scientific">Colletotrichum plurivorum</name>
    <dbReference type="NCBI Taxonomy" id="2175906"/>
    <lineage>
        <taxon>Eukaryota</taxon>
        <taxon>Fungi</taxon>
        <taxon>Dikarya</taxon>
        <taxon>Ascomycota</taxon>
        <taxon>Pezizomycotina</taxon>
        <taxon>Sordariomycetes</taxon>
        <taxon>Hypocreomycetidae</taxon>
        <taxon>Glomerellales</taxon>
        <taxon>Glomerellaceae</taxon>
        <taxon>Colletotrichum</taxon>
        <taxon>Colletotrichum orchidearum species complex</taxon>
    </lineage>
</organism>
<dbReference type="AlphaFoldDB" id="A0A8H6KU07"/>
<proteinExistence type="predicted"/>
<name>A0A8H6KU07_9PEZI</name>